<dbReference type="VEuPathDB" id="FungiDB:CC77DRAFT_500472"/>
<dbReference type="RefSeq" id="XP_018380285.1">
    <property type="nucleotide sequence ID" value="XM_018531928.1"/>
</dbReference>
<dbReference type="GeneID" id="29117522"/>
<gene>
    <name evidence="2" type="ORF">CC77DRAFT_500472</name>
</gene>
<protein>
    <submittedName>
        <fullName evidence="2">Uncharacterized protein</fullName>
    </submittedName>
</protein>
<proteinExistence type="predicted"/>
<evidence type="ECO:0000313" key="3">
    <source>
        <dbReference type="Proteomes" id="UP000077248"/>
    </source>
</evidence>
<dbReference type="Proteomes" id="UP000077248">
    <property type="component" value="Unassembled WGS sequence"/>
</dbReference>
<dbReference type="EMBL" id="KV441497">
    <property type="protein sequence ID" value="OAG14864.1"/>
    <property type="molecule type" value="Genomic_DNA"/>
</dbReference>
<dbReference type="AlphaFoldDB" id="A0A177D5D2"/>
<accession>A0A177D5D2</accession>
<name>A0A177D5D2_ALTAL</name>
<sequence length="130" mass="14426">MALCVRQQFHKRNTPDAHQTASYCTTSTMVQPHRSASGHRCLTPVRIQKCSHTNSAYIKTCAGTPSSCRPIPSKPARVLKRQVQRWPSTSPTEELPDAQHNFYIRHDLQTPTSPHASGPTTSVRKGSGLH</sequence>
<evidence type="ECO:0000313" key="2">
    <source>
        <dbReference type="EMBL" id="OAG14864.1"/>
    </source>
</evidence>
<dbReference type="KEGG" id="aalt:CC77DRAFT_500472"/>
<feature type="compositionally biased region" description="Polar residues" evidence="1">
    <location>
        <begin position="109"/>
        <end position="124"/>
    </location>
</feature>
<keyword evidence="3" id="KW-1185">Reference proteome</keyword>
<feature type="region of interest" description="Disordered" evidence="1">
    <location>
        <begin position="82"/>
        <end position="130"/>
    </location>
</feature>
<reference evidence="2 3" key="1">
    <citation type="submission" date="2016-05" db="EMBL/GenBank/DDBJ databases">
        <title>Comparative analysis of secretome profiles of manganese(II)-oxidizing ascomycete fungi.</title>
        <authorList>
            <consortium name="DOE Joint Genome Institute"/>
            <person name="Zeiner C.A."/>
            <person name="Purvine S.O."/>
            <person name="Zink E.M."/>
            <person name="Wu S."/>
            <person name="Pasa-Tolic L."/>
            <person name="Chaput D.L."/>
            <person name="Haridas S."/>
            <person name="Grigoriev I.V."/>
            <person name="Santelli C.M."/>
            <person name="Hansel C.M."/>
        </authorList>
    </citation>
    <scope>NUCLEOTIDE SEQUENCE [LARGE SCALE GENOMIC DNA]</scope>
    <source>
        <strain evidence="2 3">SRC1lrK2f</strain>
    </source>
</reference>
<organism evidence="2 3">
    <name type="scientific">Alternaria alternata</name>
    <name type="common">Alternaria rot fungus</name>
    <name type="synonym">Torula alternata</name>
    <dbReference type="NCBI Taxonomy" id="5599"/>
    <lineage>
        <taxon>Eukaryota</taxon>
        <taxon>Fungi</taxon>
        <taxon>Dikarya</taxon>
        <taxon>Ascomycota</taxon>
        <taxon>Pezizomycotina</taxon>
        <taxon>Dothideomycetes</taxon>
        <taxon>Pleosporomycetidae</taxon>
        <taxon>Pleosporales</taxon>
        <taxon>Pleosporineae</taxon>
        <taxon>Pleosporaceae</taxon>
        <taxon>Alternaria</taxon>
        <taxon>Alternaria sect. Alternaria</taxon>
        <taxon>Alternaria alternata complex</taxon>
    </lineage>
</organism>
<evidence type="ECO:0000256" key="1">
    <source>
        <dbReference type="SAM" id="MobiDB-lite"/>
    </source>
</evidence>